<reference evidence="4 5" key="2">
    <citation type="submission" date="2024-10" db="EMBL/GenBank/DDBJ databases">
        <authorList>
            <person name="Ryan C."/>
        </authorList>
    </citation>
    <scope>NUCLEOTIDE SEQUENCE [LARGE SCALE GENOMIC DNA]</scope>
</reference>
<dbReference type="InterPro" id="IPR042086">
    <property type="entry name" value="MeTrfase_capping"/>
</dbReference>
<comment type="similarity">
    <text evidence="1">Belongs to the methyltransferase superfamily. Type-7 methyltransferase family. SABATH subfamily.</text>
</comment>
<keyword evidence="3" id="KW-0460">Magnesium</keyword>
<dbReference type="Gene3D" id="1.10.1200.270">
    <property type="entry name" value="Methyltransferase, alpha-helical capping domain"/>
    <property type="match status" value="1"/>
</dbReference>
<evidence type="ECO:0000256" key="3">
    <source>
        <dbReference type="ARBA" id="ARBA00022842"/>
    </source>
</evidence>
<organism evidence="4 5">
    <name type="scientific">Urochloa decumbens</name>
    <dbReference type="NCBI Taxonomy" id="240449"/>
    <lineage>
        <taxon>Eukaryota</taxon>
        <taxon>Viridiplantae</taxon>
        <taxon>Streptophyta</taxon>
        <taxon>Embryophyta</taxon>
        <taxon>Tracheophyta</taxon>
        <taxon>Spermatophyta</taxon>
        <taxon>Magnoliopsida</taxon>
        <taxon>Liliopsida</taxon>
        <taxon>Poales</taxon>
        <taxon>Poaceae</taxon>
        <taxon>PACMAD clade</taxon>
        <taxon>Panicoideae</taxon>
        <taxon>Panicodae</taxon>
        <taxon>Paniceae</taxon>
        <taxon>Melinidinae</taxon>
        <taxon>Urochloa</taxon>
    </lineage>
</organism>
<evidence type="ECO:0000313" key="4">
    <source>
        <dbReference type="EMBL" id="CAL5043070.1"/>
    </source>
</evidence>
<sequence>MEKVFCMATGDRENSYATNSRVQEKAIMETSLVLRNAVERVYASLSPRDTMVVADLGCSSGPNTLLVVSQVMNAVRGFTRKKGDSSAVDVQFFLNDLPNNDFNLLFRSLGELHNLETEKATVLSPYYVAGLPGSFYTRLFPCQSVHIFHSSYCLHWRSKVPEGLSSGAILNEHNVYIGKASPPSVVKLLQEQFQEDFESFLALRYRELVYGGRMVLTFLGRKSKEMFMHGEVGNIFELLTEALQSLVQKGLVEKEKLISFNLPFYAPSVDEVKALIKENELFDIENIRLFESNWDPEDDSDRDMLPNSASSGNRVAKTIRAVTESLIMDHFGEAILDELFMTYASIVAKHLEKGKAKTYTRYGFLAEGHALNSL</sequence>
<dbReference type="EMBL" id="OZ075144">
    <property type="protein sequence ID" value="CAL5043070.1"/>
    <property type="molecule type" value="Genomic_DNA"/>
</dbReference>
<dbReference type="Pfam" id="PF03492">
    <property type="entry name" value="Methyltransf_7"/>
    <property type="match status" value="1"/>
</dbReference>
<reference evidence="5" key="1">
    <citation type="submission" date="2024-06" db="EMBL/GenBank/DDBJ databases">
        <authorList>
            <person name="Ryan C."/>
        </authorList>
    </citation>
    <scope>NUCLEOTIDE SEQUENCE [LARGE SCALE GENOMIC DNA]</scope>
</reference>
<evidence type="ECO:0000256" key="1">
    <source>
        <dbReference type="ARBA" id="ARBA00008908"/>
    </source>
</evidence>
<dbReference type="AlphaFoldDB" id="A0ABC9DQX2"/>
<protein>
    <submittedName>
        <fullName evidence="4">Uncharacterized protein</fullName>
    </submittedName>
</protein>
<keyword evidence="2" id="KW-0479">Metal-binding</keyword>
<proteinExistence type="inferred from homology"/>
<accession>A0ABC9DQX2</accession>
<dbReference type="PANTHER" id="PTHR31009">
    <property type="entry name" value="S-ADENOSYL-L-METHIONINE:CARBOXYL METHYLTRANSFERASE FAMILY PROTEIN"/>
    <property type="match status" value="1"/>
</dbReference>
<dbReference type="InterPro" id="IPR005299">
    <property type="entry name" value="MeTrfase_7"/>
</dbReference>
<evidence type="ECO:0000313" key="5">
    <source>
        <dbReference type="Proteomes" id="UP001497457"/>
    </source>
</evidence>
<gene>
    <name evidence="4" type="ORF">URODEC1_LOCUS87508</name>
</gene>
<dbReference type="InterPro" id="IPR029063">
    <property type="entry name" value="SAM-dependent_MTases_sf"/>
</dbReference>
<dbReference type="SUPFAM" id="SSF53335">
    <property type="entry name" value="S-adenosyl-L-methionine-dependent methyltransferases"/>
    <property type="match status" value="1"/>
</dbReference>
<dbReference type="GO" id="GO:0046872">
    <property type="term" value="F:metal ion binding"/>
    <property type="evidence" value="ECO:0007669"/>
    <property type="project" value="UniProtKB-KW"/>
</dbReference>
<dbReference type="Gene3D" id="3.40.50.150">
    <property type="entry name" value="Vaccinia Virus protein VP39"/>
    <property type="match status" value="1"/>
</dbReference>
<keyword evidence="5" id="KW-1185">Reference proteome</keyword>
<evidence type="ECO:0000256" key="2">
    <source>
        <dbReference type="ARBA" id="ARBA00022723"/>
    </source>
</evidence>
<name>A0ABC9DQX2_9POAL</name>
<dbReference type="Proteomes" id="UP001497457">
    <property type="component" value="Chromosome 34rd"/>
</dbReference>